<dbReference type="InterPro" id="IPR036397">
    <property type="entry name" value="RNaseH_sf"/>
</dbReference>
<dbReference type="InterPro" id="IPR002156">
    <property type="entry name" value="RNaseH_domain"/>
</dbReference>
<dbReference type="Gene3D" id="3.30.420.10">
    <property type="entry name" value="Ribonuclease H-like superfamily/Ribonuclease H"/>
    <property type="match status" value="1"/>
</dbReference>
<dbReference type="InterPro" id="IPR044730">
    <property type="entry name" value="RNase_H-like_dom_plant"/>
</dbReference>
<proteinExistence type="predicted"/>
<dbReference type="Proteomes" id="UP000813462">
    <property type="component" value="Unassembled WGS sequence"/>
</dbReference>
<dbReference type="GO" id="GO:0003676">
    <property type="term" value="F:nucleic acid binding"/>
    <property type="evidence" value="ECO:0007669"/>
    <property type="project" value="InterPro"/>
</dbReference>
<sequence>MAPDIGWWKINTDGAYSDGKAGIAFVVKDSDGKILFFASKNTLCDSPYEAELQAMYRASGYANGKEILELKKRFHKFSWSLKWNARSANGVTDALAKKALYDSYAFDFCSNVVVLPSDILNLATFDCLGKSVSL</sequence>
<evidence type="ECO:0000259" key="1">
    <source>
        <dbReference type="Pfam" id="PF13456"/>
    </source>
</evidence>
<dbReference type="PANTHER" id="PTHR47723:SF19">
    <property type="entry name" value="POLYNUCLEOTIDYL TRANSFERASE, RIBONUCLEASE H-LIKE SUPERFAMILY PROTEIN"/>
    <property type="match status" value="1"/>
</dbReference>
<dbReference type="CDD" id="cd06222">
    <property type="entry name" value="RNase_H_like"/>
    <property type="match status" value="1"/>
</dbReference>
<protein>
    <recommendedName>
        <fullName evidence="1">RNase H type-1 domain-containing protein</fullName>
    </recommendedName>
</protein>
<dbReference type="GO" id="GO:0004523">
    <property type="term" value="F:RNA-DNA hybrid ribonuclease activity"/>
    <property type="evidence" value="ECO:0007669"/>
    <property type="project" value="InterPro"/>
</dbReference>
<comment type="caution">
    <text evidence="2">The sequence shown here is derived from an EMBL/GenBank/DDBJ whole genome shotgun (WGS) entry which is preliminary data.</text>
</comment>
<dbReference type="InterPro" id="IPR012337">
    <property type="entry name" value="RNaseH-like_sf"/>
</dbReference>
<dbReference type="InterPro" id="IPR053151">
    <property type="entry name" value="RNase_H-like"/>
</dbReference>
<gene>
    <name evidence="2" type="ORF">FEM48_Zijuj08G0062500</name>
</gene>
<name>A0A978UXG1_ZIZJJ</name>
<dbReference type="Pfam" id="PF13456">
    <property type="entry name" value="RVT_3"/>
    <property type="match status" value="1"/>
</dbReference>
<evidence type="ECO:0000313" key="3">
    <source>
        <dbReference type="Proteomes" id="UP000813462"/>
    </source>
</evidence>
<dbReference type="EMBL" id="JAEACU010000008">
    <property type="protein sequence ID" value="KAH7519677.1"/>
    <property type="molecule type" value="Genomic_DNA"/>
</dbReference>
<dbReference type="PANTHER" id="PTHR47723">
    <property type="entry name" value="OS05G0353850 PROTEIN"/>
    <property type="match status" value="1"/>
</dbReference>
<feature type="domain" description="RNase H type-1" evidence="1">
    <location>
        <begin position="11"/>
        <end position="58"/>
    </location>
</feature>
<accession>A0A978UXG1</accession>
<dbReference type="AlphaFoldDB" id="A0A978UXG1"/>
<evidence type="ECO:0000313" key="2">
    <source>
        <dbReference type="EMBL" id="KAH7519677.1"/>
    </source>
</evidence>
<organism evidence="2 3">
    <name type="scientific">Ziziphus jujuba var. spinosa</name>
    <dbReference type="NCBI Taxonomy" id="714518"/>
    <lineage>
        <taxon>Eukaryota</taxon>
        <taxon>Viridiplantae</taxon>
        <taxon>Streptophyta</taxon>
        <taxon>Embryophyta</taxon>
        <taxon>Tracheophyta</taxon>
        <taxon>Spermatophyta</taxon>
        <taxon>Magnoliopsida</taxon>
        <taxon>eudicotyledons</taxon>
        <taxon>Gunneridae</taxon>
        <taxon>Pentapetalae</taxon>
        <taxon>rosids</taxon>
        <taxon>fabids</taxon>
        <taxon>Rosales</taxon>
        <taxon>Rhamnaceae</taxon>
        <taxon>Paliureae</taxon>
        <taxon>Ziziphus</taxon>
    </lineage>
</organism>
<dbReference type="SUPFAM" id="SSF53098">
    <property type="entry name" value="Ribonuclease H-like"/>
    <property type="match status" value="1"/>
</dbReference>
<reference evidence="2" key="1">
    <citation type="journal article" date="2021" name="Front. Plant Sci.">
        <title>Chromosome-Scale Genome Assembly for Chinese Sour Jujube and Insights Into Its Genome Evolution and Domestication Signature.</title>
        <authorList>
            <person name="Shen L.-Y."/>
            <person name="Luo H."/>
            <person name="Wang X.-L."/>
            <person name="Wang X.-M."/>
            <person name="Qiu X.-J."/>
            <person name="Liu H."/>
            <person name="Zhou S.-S."/>
            <person name="Jia K.-H."/>
            <person name="Nie S."/>
            <person name="Bao Y.-T."/>
            <person name="Zhang R.-G."/>
            <person name="Yun Q.-Z."/>
            <person name="Chai Y.-H."/>
            <person name="Lu J.-Y."/>
            <person name="Li Y."/>
            <person name="Zhao S.-W."/>
            <person name="Mao J.-F."/>
            <person name="Jia S.-G."/>
            <person name="Mao Y.-M."/>
        </authorList>
    </citation>
    <scope>NUCLEOTIDE SEQUENCE</scope>
    <source>
        <strain evidence="2">AT0</strain>
        <tissue evidence="2">Leaf</tissue>
    </source>
</reference>